<dbReference type="PANTHER" id="PTHR11669">
    <property type="entry name" value="REPLICATION FACTOR C / DNA POLYMERASE III GAMMA-TAU SUBUNIT"/>
    <property type="match status" value="1"/>
</dbReference>
<keyword evidence="2" id="KW-1185">Reference proteome</keyword>
<reference evidence="1 2" key="1">
    <citation type="submission" date="2019-03" db="EMBL/GenBank/DDBJ databases">
        <title>Genomic Encyclopedia of Type Strains, Phase IV (KMG-IV): sequencing the most valuable type-strain genomes for metagenomic binning, comparative biology and taxonomic classification.</title>
        <authorList>
            <person name="Goeker M."/>
        </authorList>
    </citation>
    <scope>NUCLEOTIDE SEQUENCE [LARGE SCALE GENOMIC DNA]</scope>
    <source>
        <strain evidence="1 2">DSM 29481</strain>
    </source>
</reference>
<dbReference type="RefSeq" id="WP_008690879.1">
    <property type="nucleotide sequence ID" value="NZ_AP024510.1"/>
</dbReference>
<evidence type="ECO:0000313" key="2">
    <source>
        <dbReference type="Proteomes" id="UP000295773"/>
    </source>
</evidence>
<proteinExistence type="predicted"/>
<dbReference type="AlphaFoldDB" id="A0A4R3TL60"/>
<dbReference type="Proteomes" id="UP000295773">
    <property type="component" value="Unassembled WGS sequence"/>
</dbReference>
<sequence>MIKELLKEQQPVVYTTLKHALELDKLAHAYMFSGPAGTMKKEAAYLLAQSLVCSTHGFACECCDTCKRIAANEFADLKYIDGTTTSIKKEDIVKLQKEFNKTGLETTGKKIYILDHAENATPDALNSLLKFLEEPTNDMTAILIVEQMDRVLPTIISRCQNIPFTAPGFFSCYQEVRAEIAELDAYLLSHILHQKQSILEAVESEDYQHAVYVFKGMLERYQKSCYQALLFLQLEGFPAKQKKYGKQALQYVLDMLLLFFKECMKKESACQDMWYKKQLETMQQKDMDIIKIMQILMRGKDMLLRSVNLQMLIDQLLYEMKEVTR</sequence>
<dbReference type="GO" id="GO:0005524">
    <property type="term" value="F:ATP binding"/>
    <property type="evidence" value="ECO:0007669"/>
    <property type="project" value="InterPro"/>
</dbReference>
<dbReference type="GO" id="GO:0006261">
    <property type="term" value="P:DNA-templated DNA replication"/>
    <property type="evidence" value="ECO:0007669"/>
    <property type="project" value="TreeGrafter"/>
</dbReference>
<dbReference type="InterPro" id="IPR050238">
    <property type="entry name" value="DNA_Rep/Repair_Clamp_Loader"/>
</dbReference>
<protein>
    <submittedName>
        <fullName evidence="1">DNA polymerase-3 subunit delta</fullName>
    </submittedName>
</protein>
<dbReference type="PRINTS" id="PR00300">
    <property type="entry name" value="CLPPROTEASEA"/>
</dbReference>
<accession>A0A4R3TL60</accession>
<evidence type="ECO:0000313" key="1">
    <source>
        <dbReference type="EMBL" id="TCU62390.1"/>
    </source>
</evidence>
<dbReference type="SUPFAM" id="SSF52540">
    <property type="entry name" value="P-loop containing nucleoside triphosphate hydrolases"/>
    <property type="match status" value="1"/>
</dbReference>
<dbReference type="PANTHER" id="PTHR11669:SF8">
    <property type="entry name" value="DNA POLYMERASE III SUBUNIT DELTA"/>
    <property type="match status" value="1"/>
</dbReference>
<name>A0A4R3TL60_9FIRM</name>
<dbReference type="Pfam" id="PF13177">
    <property type="entry name" value="DNA_pol3_delta2"/>
    <property type="match status" value="1"/>
</dbReference>
<dbReference type="InterPro" id="IPR001270">
    <property type="entry name" value="ClpA/B"/>
</dbReference>
<dbReference type="EMBL" id="SMBP01000004">
    <property type="protein sequence ID" value="TCU62390.1"/>
    <property type="molecule type" value="Genomic_DNA"/>
</dbReference>
<organism evidence="1 2">
    <name type="scientific">Longicatena caecimuris</name>
    <dbReference type="NCBI Taxonomy" id="1796635"/>
    <lineage>
        <taxon>Bacteria</taxon>
        <taxon>Bacillati</taxon>
        <taxon>Bacillota</taxon>
        <taxon>Erysipelotrichia</taxon>
        <taxon>Erysipelotrichales</taxon>
        <taxon>Erysipelotrichaceae</taxon>
        <taxon>Longicatena</taxon>
    </lineage>
</organism>
<dbReference type="GeneID" id="73794225"/>
<comment type="caution">
    <text evidence="1">The sequence shown here is derived from an EMBL/GenBank/DDBJ whole genome shotgun (WGS) entry which is preliminary data.</text>
</comment>
<gene>
    <name evidence="1" type="ORF">EDD61_10426</name>
</gene>
<dbReference type="InterPro" id="IPR027417">
    <property type="entry name" value="P-loop_NTPase"/>
</dbReference>
<dbReference type="Gene3D" id="3.40.50.300">
    <property type="entry name" value="P-loop containing nucleotide triphosphate hydrolases"/>
    <property type="match status" value="1"/>
</dbReference>